<keyword evidence="3" id="KW-1185">Reference proteome</keyword>
<feature type="transmembrane region" description="Helical" evidence="1">
    <location>
        <begin position="301"/>
        <end position="319"/>
    </location>
</feature>
<name>A0ABX0DEA8_9MICC</name>
<feature type="transmembrane region" description="Helical" evidence="1">
    <location>
        <begin position="461"/>
        <end position="479"/>
    </location>
</feature>
<organism evidence="2 3">
    <name type="scientific">Arthrobacter silviterrae</name>
    <dbReference type="NCBI Taxonomy" id="2026658"/>
    <lineage>
        <taxon>Bacteria</taxon>
        <taxon>Bacillati</taxon>
        <taxon>Actinomycetota</taxon>
        <taxon>Actinomycetes</taxon>
        <taxon>Micrococcales</taxon>
        <taxon>Micrococcaceae</taxon>
        <taxon>Arthrobacter</taxon>
    </lineage>
</organism>
<feature type="transmembrane region" description="Helical" evidence="1">
    <location>
        <begin position="243"/>
        <end position="265"/>
    </location>
</feature>
<proteinExistence type="predicted"/>
<dbReference type="RefSeq" id="WP_165183485.1">
    <property type="nucleotide sequence ID" value="NZ_JAAKZI010000043.1"/>
</dbReference>
<keyword evidence="1" id="KW-1133">Transmembrane helix</keyword>
<feature type="transmembrane region" description="Helical" evidence="1">
    <location>
        <begin position="394"/>
        <end position="422"/>
    </location>
</feature>
<feature type="transmembrane region" description="Helical" evidence="1">
    <location>
        <begin position="508"/>
        <end position="528"/>
    </location>
</feature>
<evidence type="ECO:0000313" key="3">
    <source>
        <dbReference type="Proteomes" id="UP000479226"/>
    </source>
</evidence>
<evidence type="ECO:0008006" key="4">
    <source>
        <dbReference type="Google" id="ProtNLM"/>
    </source>
</evidence>
<dbReference type="Proteomes" id="UP000479226">
    <property type="component" value="Unassembled WGS sequence"/>
</dbReference>
<reference evidence="2 3" key="1">
    <citation type="submission" date="2020-02" db="EMBL/GenBank/DDBJ databases">
        <title>Genome sequence of the type strain DSM 27180 of Arthrobacter silviterrae.</title>
        <authorList>
            <person name="Gao J."/>
            <person name="Sun J."/>
        </authorList>
    </citation>
    <scope>NUCLEOTIDE SEQUENCE [LARGE SCALE GENOMIC DNA]</scope>
    <source>
        <strain evidence="2 3">DSM 27180</strain>
    </source>
</reference>
<feature type="transmembrane region" description="Helical" evidence="1">
    <location>
        <begin position="198"/>
        <end position="216"/>
    </location>
</feature>
<feature type="transmembrane region" description="Helical" evidence="1">
    <location>
        <begin position="434"/>
        <end position="454"/>
    </location>
</feature>
<gene>
    <name evidence="2" type="ORF">G6N77_17655</name>
</gene>
<feature type="transmembrane region" description="Helical" evidence="1">
    <location>
        <begin position="92"/>
        <end position="111"/>
    </location>
</feature>
<sequence>MSTGAHGAPDHAGGLATMLGITARIQRRNALLWVLVLGASMVGTAAGVASLYDTPAKIYSYAAAVTTGNALLAINGKVEGIDSLGGVIQDEFGFMASFLLPLLGIALVARATRREEEAGRLELLLGGRIARHEPTLAALLVATATITVTAVLFAVGLAVSGVAVAGSILYASSLGALAFVFAGLAALLAQLTRHARDVYLWCVMALAASYVLRGVGDTTRTWVGWLSPLGWAEKAAPFGAQRWWTLAIPVAVGLAFGGAAVALAARRDLGSALAGGGVGPQHASPALRSPFGFAAWLHRPAILGWLAGGVLLGGMMGALSKQLLGAMAGNPALAQAMGIAGGQPLDGFVAATQLYLAVIAAGYVVQAFGTLRAEEADGRLETRLSGTLTRIRWLATHTLVVLGGLIIVVLVSSLVLGLATAVSVGNLAELGPTLASGLAYLPAELVFAGLALALYGWRPRLFFIAWAGYAVATFIAFLGPGLKFRQWVLDVAPTTHVGNPPLGTAQPAALIVMAVIALVLAAVGCAAFRGRGVPQG</sequence>
<evidence type="ECO:0000313" key="2">
    <source>
        <dbReference type="EMBL" id="NGN85272.1"/>
    </source>
</evidence>
<accession>A0ABX0DEA8</accession>
<evidence type="ECO:0000256" key="1">
    <source>
        <dbReference type="SAM" id="Phobius"/>
    </source>
</evidence>
<keyword evidence="1" id="KW-0472">Membrane</keyword>
<comment type="caution">
    <text evidence="2">The sequence shown here is derived from an EMBL/GenBank/DDBJ whole genome shotgun (WGS) entry which is preliminary data.</text>
</comment>
<feature type="transmembrane region" description="Helical" evidence="1">
    <location>
        <begin position="30"/>
        <end position="52"/>
    </location>
</feature>
<dbReference type="EMBL" id="JAAKZI010000043">
    <property type="protein sequence ID" value="NGN85272.1"/>
    <property type="molecule type" value="Genomic_DNA"/>
</dbReference>
<protein>
    <recommendedName>
        <fullName evidence="4">Polyketide antibiotic transporter</fullName>
    </recommendedName>
</protein>
<keyword evidence="1" id="KW-0812">Transmembrane</keyword>
<feature type="transmembrane region" description="Helical" evidence="1">
    <location>
        <begin position="136"/>
        <end position="162"/>
    </location>
</feature>
<feature type="transmembrane region" description="Helical" evidence="1">
    <location>
        <begin position="354"/>
        <end position="373"/>
    </location>
</feature>
<feature type="transmembrane region" description="Helical" evidence="1">
    <location>
        <begin position="168"/>
        <end position="191"/>
    </location>
</feature>